<evidence type="ECO:0000313" key="2">
    <source>
        <dbReference type="EMBL" id="EAU65981.1"/>
    </source>
</evidence>
<dbReference type="EMBL" id="CP002271">
    <property type="protein sequence ID" value="ADO74821.1"/>
    <property type="molecule type" value="Genomic_DNA"/>
</dbReference>
<reference evidence="1 3" key="2">
    <citation type="journal article" date="2011" name="Mol. Biol. Evol.">
        <title>Comparative genomic analysis of fruiting body formation in Myxococcales.</title>
        <authorList>
            <person name="Huntley S."/>
            <person name="Hamann N."/>
            <person name="Wegener-Feldbrugge S."/>
            <person name="Treuner-Lange A."/>
            <person name="Kube M."/>
            <person name="Reinhardt R."/>
            <person name="Klages S."/>
            <person name="Muller R."/>
            <person name="Ronning C.M."/>
            <person name="Nierman W.C."/>
            <person name="Sogaard-Andersen L."/>
        </authorList>
    </citation>
    <scope>NUCLEOTIDE SEQUENCE [LARGE SCALE GENOMIC DNA]</scope>
    <source>
        <strain evidence="1 3">DW4/3-1</strain>
    </source>
</reference>
<dbReference type="HOGENOM" id="CLU_077096_1_0_7"/>
<dbReference type="STRING" id="378806.STAUR_7065"/>
<dbReference type="AlphaFoldDB" id="Q08ZR5"/>
<dbReference type="EMBL" id="AAMD01000067">
    <property type="protein sequence ID" value="EAU65981.1"/>
    <property type="molecule type" value="Genomic_DNA"/>
</dbReference>
<proteinExistence type="predicted"/>
<dbReference type="KEGG" id="sur:STAUR_7065"/>
<evidence type="ECO:0000313" key="1">
    <source>
        <dbReference type="EMBL" id="ADO74821.1"/>
    </source>
</evidence>
<dbReference type="Proteomes" id="UP000001351">
    <property type="component" value="Chromosome"/>
</dbReference>
<name>Q08ZR5_STIAD</name>
<reference evidence="2 4" key="1">
    <citation type="submission" date="2006-04" db="EMBL/GenBank/DDBJ databases">
        <authorList>
            <person name="Nierman W.C."/>
        </authorList>
    </citation>
    <scope>NUCLEOTIDE SEQUENCE [LARGE SCALE GENOMIC DNA]</scope>
    <source>
        <strain evidence="2 4">DW4/3-1</strain>
    </source>
</reference>
<evidence type="ECO:0000313" key="3">
    <source>
        <dbReference type="Proteomes" id="UP000001351"/>
    </source>
</evidence>
<accession>Q08ZR5</accession>
<keyword evidence="3" id="KW-1185">Reference proteome</keyword>
<protein>
    <submittedName>
        <fullName evidence="1">Conserved uncharacterized protein</fullName>
    </submittedName>
</protein>
<dbReference type="OrthoDB" id="5503808at2"/>
<dbReference type="Proteomes" id="UP000032702">
    <property type="component" value="Unassembled WGS sequence"/>
</dbReference>
<dbReference type="RefSeq" id="WP_002614684.1">
    <property type="nucleotide sequence ID" value="NC_014623.1"/>
</dbReference>
<dbReference type="eggNOG" id="COG5263">
    <property type="taxonomic scope" value="Bacteria"/>
</dbReference>
<organism evidence="2 4">
    <name type="scientific">Stigmatella aurantiaca (strain DW4/3-1)</name>
    <dbReference type="NCBI Taxonomy" id="378806"/>
    <lineage>
        <taxon>Bacteria</taxon>
        <taxon>Pseudomonadati</taxon>
        <taxon>Myxococcota</taxon>
        <taxon>Myxococcia</taxon>
        <taxon>Myxococcales</taxon>
        <taxon>Cystobacterineae</taxon>
        <taxon>Archangiaceae</taxon>
        <taxon>Stigmatella</taxon>
    </lineage>
</organism>
<gene>
    <name evidence="1" type="ordered locus">STAUR_7065</name>
    <name evidence="2" type="ORF">STIAU_8479</name>
</gene>
<evidence type="ECO:0000313" key="4">
    <source>
        <dbReference type="Proteomes" id="UP000032702"/>
    </source>
</evidence>
<sequence length="320" mass="34143">MKKLQAGTRLNCRVMREVLGRFTGGLLSGLVLLHAAGCGPVSPVETEARQGTSIQALHTSLGLSVNGLSVNGLSVNGLSVNGLSVNGLETATFREWFNTDPSLREITMHYLIQCAVPAGQERTFTSSVSGLTYTWYGLLGLAPGWAQGALPTVLEQQAVSACLAAHVNTYGKHVAISVQGRTALGEVLASTPEELETFTEEEACFFGNLFTEEGTFAANGSTQLKNWESTLRTCGLSPRSDTPGCAPITHVGSCKRFCTWDKETRSYTRCTYQGVEYVALTTRMQASDIYRCGDGVCQATESCGTGKTYNSCAADCGQCP</sequence>